<dbReference type="SUPFAM" id="SSF53383">
    <property type="entry name" value="PLP-dependent transferases"/>
    <property type="match status" value="1"/>
</dbReference>
<dbReference type="OrthoDB" id="1489696at2"/>
<dbReference type="InterPro" id="IPR015424">
    <property type="entry name" value="PyrdxlP-dep_Trfase"/>
</dbReference>
<evidence type="ECO:0000256" key="3">
    <source>
        <dbReference type="ARBA" id="ARBA00022576"/>
    </source>
</evidence>
<reference evidence="8" key="1">
    <citation type="submission" date="2016-11" db="EMBL/GenBank/DDBJ databases">
        <authorList>
            <person name="Varghese N."/>
            <person name="Submissions S."/>
        </authorList>
    </citation>
    <scope>NUCLEOTIDE SEQUENCE [LARGE SCALE GENOMIC DNA]</scope>
    <source>
        <strain evidence="8">DSM 18569</strain>
    </source>
</reference>
<dbReference type="STRING" id="1121959.SAMN02746009_02066"/>
<dbReference type="InterPro" id="IPR050596">
    <property type="entry name" value="AspAT/PAT-like"/>
</dbReference>
<protein>
    <submittedName>
        <fullName evidence="7">Aspartate aminotransferase</fullName>
    </submittedName>
</protein>
<keyword evidence="3 7" id="KW-0032">Aminotransferase</keyword>
<evidence type="ECO:0000313" key="7">
    <source>
        <dbReference type="EMBL" id="SHL06380.1"/>
    </source>
</evidence>
<dbReference type="InterPro" id="IPR004839">
    <property type="entry name" value="Aminotransferase_I/II_large"/>
</dbReference>
<keyword evidence="5" id="KW-0663">Pyridoxal phosphate</keyword>
<accession>A0A1M6XK56</accession>
<dbReference type="InterPro" id="IPR015422">
    <property type="entry name" value="PyrdxlP-dep_Trfase_small"/>
</dbReference>
<keyword evidence="4 7" id="KW-0808">Transferase</keyword>
<dbReference type="PANTHER" id="PTHR46383">
    <property type="entry name" value="ASPARTATE AMINOTRANSFERASE"/>
    <property type="match status" value="1"/>
</dbReference>
<feature type="domain" description="Aminotransferase class I/classII large" evidence="6">
    <location>
        <begin position="35"/>
        <end position="356"/>
    </location>
</feature>
<evidence type="ECO:0000256" key="5">
    <source>
        <dbReference type="ARBA" id="ARBA00022898"/>
    </source>
</evidence>
<dbReference type="Gene3D" id="3.40.640.10">
    <property type="entry name" value="Type I PLP-dependent aspartate aminotransferase-like (Major domain)"/>
    <property type="match status" value="1"/>
</dbReference>
<evidence type="ECO:0000256" key="1">
    <source>
        <dbReference type="ARBA" id="ARBA00001933"/>
    </source>
</evidence>
<dbReference type="EMBL" id="FRAS01000009">
    <property type="protein sequence ID" value="SHL06380.1"/>
    <property type="molecule type" value="Genomic_DNA"/>
</dbReference>
<dbReference type="InterPro" id="IPR015421">
    <property type="entry name" value="PyrdxlP-dep_Trfase_major"/>
</dbReference>
<dbReference type="AlphaFoldDB" id="A0A1M6XK56"/>
<dbReference type="Proteomes" id="UP000183947">
    <property type="component" value="Unassembled WGS sequence"/>
</dbReference>
<evidence type="ECO:0000313" key="8">
    <source>
        <dbReference type="Proteomes" id="UP000183947"/>
    </source>
</evidence>
<dbReference type="RefSeq" id="WP_073284135.1">
    <property type="nucleotide sequence ID" value="NZ_FRAS01000009.1"/>
</dbReference>
<dbReference type="Gene3D" id="3.90.1150.10">
    <property type="entry name" value="Aspartate Aminotransferase, domain 1"/>
    <property type="match status" value="1"/>
</dbReference>
<dbReference type="GO" id="GO:0008483">
    <property type="term" value="F:transaminase activity"/>
    <property type="evidence" value="ECO:0007669"/>
    <property type="project" value="UniProtKB-KW"/>
</dbReference>
<organism evidence="7 8">
    <name type="scientific">Hymenobacter psychrotolerans DSM 18569</name>
    <dbReference type="NCBI Taxonomy" id="1121959"/>
    <lineage>
        <taxon>Bacteria</taxon>
        <taxon>Pseudomonadati</taxon>
        <taxon>Bacteroidota</taxon>
        <taxon>Cytophagia</taxon>
        <taxon>Cytophagales</taxon>
        <taxon>Hymenobacteraceae</taxon>
        <taxon>Hymenobacter</taxon>
    </lineage>
</organism>
<dbReference type="GO" id="GO:0006520">
    <property type="term" value="P:amino acid metabolic process"/>
    <property type="evidence" value="ECO:0007669"/>
    <property type="project" value="InterPro"/>
</dbReference>
<dbReference type="PANTHER" id="PTHR46383:SF1">
    <property type="entry name" value="ASPARTATE AMINOTRANSFERASE"/>
    <property type="match status" value="1"/>
</dbReference>
<gene>
    <name evidence="7" type="ORF">SAMN02746009_02066</name>
</gene>
<dbReference type="CDD" id="cd00609">
    <property type="entry name" value="AAT_like"/>
    <property type="match status" value="1"/>
</dbReference>
<evidence type="ECO:0000256" key="4">
    <source>
        <dbReference type="ARBA" id="ARBA00022679"/>
    </source>
</evidence>
<dbReference type="GO" id="GO:0030170">
    <property type="term" value="F:pyridoxal phosphate binding"/>
    <property type="evidence" value="ECO:0007669"/>
    <property type="project" value="InterPro"/>
</dbReference>
<evidence type="ECO:0000256" key="2">
    <source>
        <dbReference type="ARBA" id="ARBA00007441"/>
    </source>
</evidence>
<comment type="similarity">
    <text evidence="2">Belongs to the class-I pyridoxal-phosphate-dependent aminotransferase family.</text>
</comment>
<sequence length="361" mass="37999">MTPISLASGYGSFPAPAVVAPAVARQLPRAPWPASPTEGLAELRAALASRYLPHLPASGGADAFLVTPGTKAALFLALSSVLQSGDEVVLLTPNWFGFAELVRRAGGHLRELPLSPADNYALPLDAIAAALTPRTRVLLFSNPNNPTGRIYTPPELKALLALTRRFPALFVLADEIYDGILFGPESVPSLLSFPDPGHRHLVVNGFSKSHALVGWNIGWLAAPQAVRRASAARLFATGGAVAVPSQLAALAVLQDGNIGVDLCRQLLPNRQRLLGFLATLPGALPHPPLGTYYAFPDLRAFLTPNLPLPEASADLVARLLAAGVEVVDGATCGAPGFVRMSYAVPEPDLQEAVRRLGAVLR</sequence>
<proteinExistence type="inferred from homology"/>
<comment type="cofactor">
    <cofactor evidence="1">
        <name>pyridoxal 5'-phosphate</name>
        <dbReference type="ChEBI" id="CHEBI:597326"/>
    </cofactor>
</comment>
<keyword evidence="8" id="KW-1185">Reference proteome</keyword>
<evidence type="ECO:0000259" key="6">
    <source>
        <dbReference type="Pfam" id="PF00155"/>
    </source>
</evidence>
<name>A0A1M6XK56_9BACT</name>
<dbReference type="Pfam" id="PF00155">
    <property type="entry name" value="Aminotran_1_2"/>
    <property type="match status" value="1"/>
</dbReference>